<evidence type="ECO:0000313" key="7">
    <source>
        <dbReference type="Proteomes" id="UP000029981"/>
    </source>
</evidence>
<name>A0A0A0KR07_CUCSA</name>
<keyword evidence="3 5" id="KW-0732">Signal</keyword>
<evidence type="ECO:0000256" key="1">
    <source>
        <dbReference type="ARBA" id="ARBA00004239"/>
    </source>
</evidence>
<evidence type="ECO:0000256" key="3">
    <source>
        <dbReference type="ARBA" id="ARBA00022729"/>
    </source>
</evidence>
<proteinExistence type="predicted"/>
<dbReference type="AlphaFoldDB" id="A0A0A0KR07"/>
<evidence type="ECO:0000256" key="5">
    <source>
        <dbReference type="SAM" id="SignalP"/>
    </source>
</evidence>
<evidence type="ECO:0000313" key="6">
    <source>
        <dbReference type="EMBL" id="KGN52035.1"/>
    </source>
</evidence>
<feature type="signal peptide" evidence="5">
    <location>
        <begin position="1"/>
        <end position="28"/>
    </location>
</feature>
<dbReference type="Proteomes" id="UP000029981">
    <property type="component" value="Chromosome 5"/>
</dbReference>
<dbReference type="Gramene" id="KGN52035">
    <property type="protein sequence ID" value="KGN52035"/>
    <property type="gene ID" value="Csa_5G608230"/>
</dbReference>
<dbReference type="OMA" id="GQMFNFF"/>
<reference evidence="6 7" key="1">
    <citation type="journal article" date="2009" name="Nat. Genet.">
        <title>The genome of the cucumber, Cucumis sativus L.</title>
        <authorList>
            <person name="Huang S."/>
            <person name="Li R."/>
            <person name="Zhang Z."/>
            <person name="Li L."/>
            <person name="Gu X."/>
            <person name="Fan W."/>
            <person name="Lucas W.J."/>
            <person name="Wang X."/>
            <person name="Xie B."/>
            <person name="Ni P."/>
            <person name="Ren Y."/>
            <person name="Zhu H."/>
            <person name="Li J."/>
            <person name="Lin K."/>
            <person name="Jin W."/>
            <person name="Fei Z."/>
            <person name="Li G."/>
            <person name="Staub J."/>
            <person name="Kilian A."/>
            <person name="van der Vossen E.A."/>
            <person name="Wu Y."/>
            <person name="Guo J."/>
            <person name="He J."/>
            <person name="Jia Z."/>
            <person name="Ren Y."/>
            <person name="Tian G."/>
            <person name="Lu Y."/>
            <person name="Ruan J."/>
            <person name="Qian W."/>
            <person name="Wang M."/>
            <person name="Huang Q."/>
            <person name="Li B."/>
            <person name="Xuan Z."/>
            <person name="Cao J."/>
            <person name="Asan"/>
            <person name="Wu Z."/>
            <person name="Zhang J."/>
            <person name="Cai Q."/>
            <person name="Bai Y."/>
            <person name="Zhao B."/>
            <person name="Han Y."/>
            <person name="Li Y."/>
            <person name="Li X."/>
            <person name="Wang S."/>
            <person name="Shi Q."/>
            <person name="Liu S."/>
            <person name="Cho W.K."/>
            <person name="Kim J.Y."/>
            <person name="Xu Y."/>
            <person name="Heller-Uszynska K."/>
            <person name="Miao H."/>
            <person name="Cheng Z."/>
            <person name="Zhang S."/>
            <person name="Wu J."/>
            <person name="Yang Y."/>
            <person name="Kang H."/>
            <person name="Li M."/>
            <person name="Liang H."/>
            <person name="Ren X."/>
            <person name="Shi Z."/>
            <person name="Wen M."/>
            <person name="Jian M."/>
            <person name="Yang H."/>
            <person name="Zhang G."/>
            <person name="Yang Z."/>
            <person name="Chen R."/>
            <person name="Liu S."/>
            <person name="Li J."/>
            <person name="Ma L."/>
            <person name="Liu H."/>
            <person name="Zhou Y."/>
            <person name="Zhao J."/>
            <person name="Fang X."/>
            <person name="Li G."/>
            <person name="Fang L."/>
            <person name="Li Y."/>
            <person name="Liu D."/>
            <person name="Zheng H."/>
            <person name="Zhang Y."/>
            <person name="Qin N."/>
            <person name="Li Z."/>
            <person name="Yang G."/>
            <person name="Yang S."/>
            <person name="Bolund L."/>
            <person name="Kristiansen K."/>
            <person name="Zheng H."/>
            <person name="Li S."/>
            <person name="Zhang X."/>
            <person name="Yang H."/>
            <person name="Wang J."/>
            <person name="Sun R."/>
            <person name="Zhang B."/>
            <person name="Jiang S."/>
            <person name="Wang J."/>
            <person name="Du Y."/>
            <person name="Li S."/>
        </authorList>
    </citation>
    <scope>NUCLEOTIDE SEQUENCE [LARGE SCALE GENOMIC DNA]</scope>
    <source>
        <strain evidence="7">cv. 9930</strain>
    </source>
</reference>
<keyword evidence="7" id="KW-1185">Reference proteome</keyword>
<comment type="subcellular location">
    <subcellularLocation>
        <location evidence="1">Secreted</location>
        <location evidence="1">Extracellular space</location>
    </subcellularLocation>
</comment>
<feature type="chain" id="PRO_5001972402" evidence="5">
    <location>
        <begin position="29"/>
        <end position="87"/>
    </location>
</feature>
<dbReference type="InterPro" id="IPR039639">
    <property type="entry name" value="IDA-like"/>
</dbReference>
<dbReference type="GO" id="GO:0010227">
    <property type="term" value="P:floral organ abscission"/>
    <property type="evidence" value="ECO:0007669"/>
    <property type="project" value="InterPro"/>
</dbReference>
<protein>
    <submittedName>
        <fullName evidence="6">Uncharacterized protein</fullName>
    </submittedName>
</protein>
<accession>A0A0A0KR07</accession>
<keyword evidence="2" id="KW-0964">Secreted</keyword>
<reference evidence="6 7" key="3">
    <citation type="journal article" date="2010" name="BMC Genomics">
        <title>Transcriptome sequencing and comparative analysis of cucumber flowers with different sex types.</title>
        <authorList>
            <person name="Guo S."/>
            <person name="Zheng Y."/>
            <person name="Joung J.G."/>
            <person name="Liu S."/>
            <person name="Zhang Z."/>
            <person name="Crasta O.R."/>
            <person name="Sobral B.W."/>
            <person name="Xu Y."/>
            <person name="Huang S."/>
            <person name="Fei Z."/>
        </authorList>
    </citation>
    <scope>NUCLEOTIDE SEQUENCE [LARGE SCALE GENOMIC DNA]</scope>
    <source>
        <strain evidence="7">cv. 9930</strain>
    </source>
</reference>
<evidence type="ECO:0000256" key="2">
    <source>
        <dbReference type="ARBA" id="ARBA00022525"/>
    </source>
</evidence>
<sequence>MPSSSSQTSIPIFILLLLLLLLSGLSSATRPGKTMEFTEMNPDMSNSYKTAFRYGGQTFSFLPKGVPIPPSGPSDRHNSVVDSLPPN</sequence>
<dbReference type="GO" id="GO:0005576">
    <property type="term" value="C:extracellular region"/>
    <property type="evidence" value="ECO:0007669"/>
    <property type="project" value="UniProtKB-SubCell"/>
</dbReference>
<organism evidence="6 7">
    <name type="scientific">Cucumis sativus</name>
    <name type="common">Cucumber</name>
    <dbReference type="NCBI Taxonomy" id="3659"/>
    <lineage>
        <taxon>Eukaryota</taxon>
        <taxon>Viridiplantae</taxon>
        <taxon>Streptophyta</taxon>
        <taxon>Embryophyta</taxon>
        <taxon>Tracheophyta</taxon>
        <taxon>Spermatophyta</taxon>
        <taxon>Magnoliopsida</taxon>
        <taxon>eudicotyledons</taxon>
        <taxon>Gunneridae</taxon>
        <taxon>Pentapetalae</taxon>
        <taxon>rosids</taxon>
        <taxon>fabids</taxon>
        <taxon>Cucurbitales</taxon>
        <taxon>Cucurbitaceae</taxon>
        <taxon>Benincaseae</taxon>
        <taxon>Cucumis</taxon>
    </lineage>
</organism>
<dbReference type="EMBL" id="CM002926">
    <property type="protein sequence ID" value="KGN52035.1"/>
    <property type="molecule type" value="Genomic_DNA"/>
</dbReference>
<reference evidence="6 7" key="2">
    <citation type="journal article" date="2009" name="PLoS ONE">
        <title>An integrated genetic and cytogenetic map of the cucumber genome.</title>
        <authorList>
            <person name="Ren Y."/>
            <person name="Zhang Z."/>
            <person name="Liu J."/>
            <person name="Staub J.E."/>
            <person name="Han Y."/>
            <person name="Cheng Z."/>
            <person name="Li X."/>
            <person name="Lu J."/>
            <person name="Miao H."/>
            <person name="Kang H."/>
            <person name="Xie B."/>
            <person name="Gu X."/>
            <person name="Wang X."/>
            <person name="Du Y."/>
            <person name="Jin W."/>
            <person name="Huang S."/>
        </authorList>
    </citation>
    <scope>NUCLEOTIDE SEQUENCE [LARGE SCALE GENOMIC DNA]</scope>
    <source>
        <strain evidence="7">cv. 9930</strain>
    </source>
</reference>
<reference evidence="6 7" key="4">
    <citation type="journal article" date="2011" name="BMC Genomics">
        <title>RNA-Seq improves annotation of protein-coding genes in the cucumber genome.</title>
        <authorList>
            <person name="Li Z."/>
            <person name="Zhang Z."/>
            <person name="Yan P."/>
            <person name="Huang S."/>
            <person name="Fei Z."/>
            <person name="Lin K."/>
        </authorList>
    </citation>
    <scope>NUCLEOTIDE SEQUENCE [LARGE SCALE GENOMIC DNA]</scope>
    <source>
        <strain evidence="7">cv. 9930</strain>
    </source>
</reference>
<dbReference type="PANTHER" id="PTHR33599">
    <property type="entry name" value="PROTEIN IDA-LIKE 5"/>
    <property type="match status" value="1"/>
</dbReference>
<dbReference type="PANTHER" id="PTHR33599:SF20">
    <property type="entry name" value="PROTEIN IDA"/>
    <property type="match status" value="1"/>
</dbReference>
<feature type="region of interest" description="Disordered" evidence="4">
    <location>
        <begin position="65"/>
        <end position="87"/>
    </location>
</feature>
<gene>
    <name evidence="6" type="ORF">Csa_5G608230</name>
</gene>
<evidence type="ECO:0000256" key="4">
    <source>
        <dbReference type="SAM" id="MobiDB-lite"/>
    </source>
</evidence>